<dbReference type="Gene3D" id="3.90.480.20">
    <property type="match status" value="1"/>
</dbReference>
<proteinExistence type="predicted"/>
<evidence type="ECO:0000256" key="6">
    <source>
        <dbReference type="ARBA" id="ARBA00023014"/>
    </source>
</evidence>
<dbReference type="NCBIfam" id="TIGR02435">
    <property type="entry name" value="CobG"/>
    <property type="match status" value="1"/>
</dbReference>
<evidence type="ECO:0000256" key="1">
    <source>
        <dbReference type="ARBA" id="ARBA00022485"/>
    </source>
</evidence>
<keyword evidence="10" id="KW-1185">Reference proteome</keyword>
<keyword evidence="3" id="KW-0479">Metal-binding</keyword>
<keyword evidence="5" id="KW-0408">Iron</keyword>
<evidence type="ECO:0000313" key="10">
    <source>
        <dbReference type="Proteomes" id="UP001524547"/>
    </source>
</evidence>
<feature type="transmembrane region" description="Helical" evidence="7">
    <location>
        <begin position="269"/>
        <end position="291"/>
    </location>
</feature>
<dbReference type="EMBL" id="JAMZEJ010000006">
    <property type="protein sequence ID" value="MCQ8241291.1"/>
    <property type="molecule type" value="Genomic_DNA"/>
</dbReference>
<dbReference type="SUPFAM" id="SSF55124">
    <property type="entry name" value="Nitrite/Sulfite reductase N-terminal domain-like"/>
    <property type="match status" value="2"/>
</dbReference>
<dbReference type="EC" id="1.14.13.83" evidence="9"/>
<feature type="domain" description="Nitrite/Sulfite reductase ferredoxin-like" evidence="8">
    <location>
        <begin position="231"/>
        <end position="273"/>
    </location>
</feature>
<dbReference type="SUPFAM" id="SSF56014">
    <property type="entry name" value="Nitrite and sulphite reductase 4Fe-4S domain-like"/>
    <property type="match status" value="2"/>
</dbReference>
<dbReference type="InterPro" id="IPR051329">
    <property type="entry name" value="NIR_SIR_4Fe-4S"/>
</dbReference>
<name>A0ABT1VY79_9PROT</name>
<organism evidence="9 10">
    <name type="scientific">Rhizosaccharibacter radicis</name>
    <dbReference type="NCBI Taxonomy" id="2782605"/>
    <lineage>
        <taxon>Bacteria</taxon>
        <taxon>Pseudomonadati</taxon>
        <taxon>Pseudomonadota</taxon>
        <taxon>Alphaproteobacteria</taxon>
        <taxon>Acetobacterales</taxon>
        <taxon>Acetobacteraceae</taxon>
        <taxon>Rhizosaccharibacter</taxon>
    </lineage>
</organism>
<dbReference type="Proteomes" id="UP001524547">
    <property type="component" value="Unassembled WGS sequence"/>
</dbReference>
<evidence type="ECO:0000256" key="2">
    <source>
        <dbReference type="ARBA" id="ARBA00022617"/>
    </source>
</evidence>
<feature type="domain" description="Nitrite/Sulfite reductase ferredoxin-like" evidence="8">
    <location>
        <begin position="4"/>
        <end position="58"/>
    </location>
</feature>
<protein>
    <submittedName>
        <fullName evidence="9">Precorrin-3B synthase</fullName>
        <ecNumber evidence="9">1.14.13.83</ecNumber>
    </submittedName>
</protein>
<dbReference type="InterPro" id="IPR005117">
    <property type="entry name" value="NiRdtase/SiRdtase_haem-b_fer"/>
</dbReference>
<reference evidence="9 10" key="1">
    <citation type="submission" date="2022-06" db="EMBL/GenBank/DDBJ databases">
        <title>Rhizosaccharibacter gen. nov. sp. nov. KSS12, endophytic bacteria isolated from sugarcane.</title>
        <authorList>
            <person name="Pitiwittayakul N."/>
        </authorList>
    </citation>
    <scope>NUCLEOTIDE SEQUENCE [LARGE SCALE GENOMIC DNA]</scope>
    <source>
        <strain evidence="9 10">KSS12</strain>
    </source>
</reference>
<dbReference type="PANTHER" id="PTHR32439">
    <property type="entry name" value="FERREDOXIN--NITRITE REDUCTASE, CHLOROPLASTIC"/>
    <property type="match status" value="1"/>
</dbReference>
<dbReference type="InterPro" id="IPR012798">
    <property type="entry name" value="Cbl_synth_CobG-like"/>
</dbReference>
<evidence type="ECO:0000256" key="3">
    <source>
        <dbReference type="ARBA" id="ARBA00022723"/>
    </source>
</evidence>
<dbReference type="InterPro" id="IPR045854">
    <property type="entry name" value="NO2/SO3_Rdtase_4Fe4S_sf"/>
</dbReference>
<gene>
    <name evidence="9" type="primary">cobG</name>
    <name evidence="9" type="ORF">NFI88_10620</name>
</gene>
<keyword evidence="6" id="KW-0411">Iron-sulfur</keyword>
<keyword evidence="7" id="KW-0812">Transmembrane</keyword>
<dbReference type="GO" id="GO:0043818">
    <property type="term" value="F:precorrin-3B synthase activity"/>
    <property type="evidence" value="ECO:0007669"/>
    <property type="project" value="UniProtKB-EC"/>
</dbReference>
<dbReference type="Gene3D" id="3.30.413.10">
    <property type="entry name" value="Sulfite Reductase Hemoprotein, domain 1"/>
    <property type="match status" value="1"/>
</dbReference>
<evidence type="ECO:0000259" key="8">
    <source>
        <dbReference type="Pfam" id="PF03460"/>
    </source>
</evidence>
<keyword evidence="1" id="KW-0004">4Fe-4S</keyword>
<keyword evidence="7" id="KW-0472">Membrane</keyword>
<evidence type="ECO:0000256" key="4">
    <source>
        <dbReference type="ARBA" id="ARBA00023002"/>
    </source>
</evidence>
<dbReference type="PANTHER" id="PTHR32439:SF9">
    <property type="entry name" value="BLR3264 PROTEIN"/>
    <property type="match status" value="1"/>
</dbReference>
<evidence type="ECO:0000256" key="7">
    <source>
        <dbReference type="SAM" id="Phobius"/>
    </source>
</evidence>
<keyword evidence="4 9" id="KW-0560">Oxidoreductase</keyword>
<evidence type="ECO:0000256" key="5">
    <source>
        <dbReference type="ARBA" id="ARBA00023004"/>
    </source>
</evidence>
<dbReference type="InterPro" id="IPR036136">
    <property type="entry name" value="Nit/Sulf_reduc_fer-like_dom_sf"/>
</dbReference>
<accession>A0ABT1VY79</accession>
<comment type="caution">
    <text evidence="9">The sequence shown here is derived from an EMBL/GenBank/DDBJ whole genome shotgun (WGS) entry which is preliminary data.</text>
</comment>
<evidence type="ECO:0000313" key="9">
    <source>
        <dbReference type="EMBL" id="MCQ8241291.1"/>
    </source>
</evidence>
<keyword evidence="7" id="KW-1133">Transmembrane helix</keyword>
<dbReference type="Pfam" id="PF03460">
    <property type="entry name" value="NIR_SIR_ferr"/>
    <property type="match status" value="2"/>
</dbReference>
<sequence>MASGDGWLLRVKPSHSRLTAAQARALAGIARTHGNGIVELTARGNLQLRGLTEADARALPPGLVSLGLGSPDPEVERRRSILVSPLAGIDPACDDATLRIASVLETELNGAAELRSLPDKFGFAVDGGGLLPLSQMTADVVLRASPGGWRIEAGGGRATPRQQDANALASLAIRVARAAGSLPRRLAQDPAPGLALLRSLGLETRSRDAVGETAPSVERPPAAVGPIGALAMGVLLPGGQGNAGLLERLADAADGAGNGLLALTPWRSIVLPLAVGASFPAMAGMLGGLILDPEHPARFVRACAGRGGCPRGLADVRTDASRLAALLGRDAMRELGVLHLSGCRKGCAHPAPAQATLVAEAGGYGLVLGGTAGDEAAATGLSIAAAAVRLREVAAGARNRR</sequence>
<keyword evidence="2" id="KW-0349">Heme</keyword>